<name>A0A944QUU9_9GAMM</name>
<dbReference type="SUPFAM" id="SSF52151">
    <property type="entry name" value="FabD/lysophospholipase-like"/>
    <property type="match status" value="1"/>
</dbReference>
<evidence type="ECO:0000256" key="5">
    <source>
        <dbReference type="SAM" id="SignalP"/>
    </source>
</evidence>
<accession>A0A944QUU9</accession>
<feature type="short sequence motif" description="GXSXG" evidence="4">
    <location>
        <begin position="110"/>
        <end position="114"/>
    </location>
</feature>
<feature type="signal peptide" evidence="5">
    <location>
        <begin position="1"/>
        <end position="17"/>
    </location>
</feature>
<comment type="caution">
    <text evidence="7">The sequence shown here is derived from an EMBL/GenBank/DDBJ whole genome shotgun (WGS) entry which is preliminary data.</text>
</comment>
<organism evidence="7 8">
    <name type="scientific">Candidatus Thiodiazotropha taylori</name>
    <dbReference type="NCBI Taxonomy" id="2792791"/>
    <lineage>
        <taxon>Bacteria</taxon>
        <taxon>Pseudomonadati</taxon>
        <taxon>Pseudomonadota</taxon>
        <taxon>Gammaproteobacteria</taxon>
        <taxon>Chromatiales</taxon>
        <taxon>Sedimenticolaceae</taxon>
        <taxon>Candidatus Thiodiazotropha</taxon>
    </lineage>
</organism>
<dbReference type="AlphaFoldDB" id="A0A944QUU9"/>
<dbReference type="PROSITE" id="PS51257">
    <property type="entry name" value="PROKAR_LIPOPROTEIN"/>
    <property type="match status" value="1"/>
</dbReference>
<dbReference type="PANTHER" id="PTHR14226">
    <property type="entry name" value="NEUROPATHY TARGET ESTERASE/SWISS CHEESE D.MELANOGASTER"/>
    <property type="match status" value="1"/>
</dbReference>
<evidence type="ECO:0000313" key="8">
    <source>
        <dbReference type="Proteomes" id="UP000770889"/>
    </source>
</evidence>
<protein>
    <submittedName>
        <fullName evidence="7">Patatin-like phospholipase family protein</fullName>
    </submittedName>
</protein>
<dbReference type="Proteomes" id="UP000770889">
    <property type="component" value="Unassembled WGS sequence"/>
</dbReference>
<dbReference type="Pfam" id="PF01734">
    <property type="entry name" value="Patatin"/>
    <property type="match status" value="1"/>
</dbReference>
<feature type="domain" description="PNPLA" evidence="6">
    <location>
        <begin position="77"/>
        <end position="269"/>
    </location>
</feature>
<dbReference type="PANTHER" id="PTHR14226:SF74">
    <property type="entry name" value="BLR4684 PROTEIN"/>
    <property type="match status" value="1"/>
</dbReference>
<reference evidence="7 8" key="1">
    <citation type="submission" date="2021-05" db="EMBL/GenBank/DDBJ databases">
        <title>Genetic and Functional Diversity in Clade A Lucinid endosymbionts from the Bahamas.</title>
        <authorList>
            <person name="Giani N.M."/>
            <person name="Engel A.S."/>
            <person name="Campbell B.J."/>
        </authorList>
    </citation>
    <scope>NUCLEOTIDE SEQUENCE [LARGE SCALE GENOMIC DNA]</scope>
    <source>
        <strain evidence="7">LUC16012Gg_MoonRockCtena</strain>
    </source>
</reference>
<evidence type="ECO:0000256" key="2">
    <source>
        <dbReference type="ARBA" id="ARBA00022963"/>
    </source>
</evidence>
<proteinExistence type="predicted"/>
<comment type="caution">
    <text evidence="4">Lacks conserved residue(s) required for the propagation of feature annotation.</text>
</comment>
<feature type="chain" id="PRO_5036885846" evidence="5">
    <location>
        <begin position="18"/>
        <end position="382"/>
    </location>
</feature>
<feature type="active site" description="Nucleophile" evidence="4">
    <location>
        <position position="112"/>
    </location>
</feature>
<dbReference type="PROSITE" id="PS51635">
    <property type="entry name" value="PNPLA"/>
    <property type="match status" value="1"/>
</dbReference>
<dbReference type="EMBL" id="JAHHGM010000008">
    <property type="protein sequence ID" value="MBT2989329.1"/>
    <property type="molecule type" value="Genomic_DNA"/>
</dbReference>
<gene>
    <name evidence="7" type="ORF">KME65_10225</name>
</gene>
<evidence type="ECO:0000259" key="6">
    <source>
        <dbReference type="PROSITE" id="PS51635"/>
    </source>
</evidence>
<keyword evidence="2 4" id="KW-0442">Lipid degradation</keyword>
<sequence>MRLGCLFLILVLFSGCAALPREYPAPSPLVYEQVSLDGYHNIRYWGDKPAPYLHDSTERLRRALDTIPSLNQRIDILALSGGAEDGAYGAGFLKGWTESGSRPEFLMVTGVSTGALIAPFAFLGPEYDDTIQEFYTETSTADILLFTPLAALFGGESIADSAPLRRAIKKAINEELVEAIARESRKGRILQVATTNLDAQRPMIWEINRIAESDHPNKVELIRKIILASASVPGVFPPVKINVQYRGQLHQEVHVDGGVTQQIFVYPRDLDISRFRRLLKTQPESNFWLIRNTKIAPDYSEVELDVSGLSNRAISTLIKYQAKGNLINIETLAKRDGFNMHVTDVPVEFDEPLEDMFDKNYMRALFKVGYERGKRKAWRTGL</sequence>
<dbReference type="InterPro" id="IPR016035">
    <property type="entry name" value="Acyl_Trfase/lysoPLipase"/>
</dbReference>
<evidence type="ECO:0000256" key="3">
    <source>
        <dbReference type="ARBA" id="ARBA00023098"/>
    </source>
</evidence>
<keyword evidence="1 4" id="KW-0378">Hydrolase</keyword>
<evidence type="ECO:0000313" key="7">
    <source>
        <dbReference type="EMBL" id="MBT2989329.1"/>
    </source>
</evidence>
<evidence type="ECO:0000256" key="4">
    <source>
        <dbReference type="PROSITE-ProRule" id="PRU01161"/>
    </source>
</evidence>
<dbReference type="InterPro" id="IPR050301">
    <property type="entry name" value="NTE"/>
</dbReference>
<feature type="active site" description="Proton acceptor" evidence="4">
    <location>
        <position position="256"/>
    </location>
</feature>
<evidence type="ECO:0000256" key="1">
    <source>
        <dbReference type="ARBA" id="ARBA00022801"/>
    </source>
</evidence>
<feature type="short sequence motif" description="DGA/G" evidence="4">
    <location>
        <begin position="256"/>
        <end position="258"/>
    </location>
</feature>
<keyword evidence="3 4" id="KW-0443">Lipid metabolism</keyword>
<keyword evidence="5" id="KW-0732">Signal</keyword>
<dbReference type="GO" id="GO:0016042">
    <property type="term" value="P:lipid catabolic process"/>
    <property type="evidence" value="ECO:0007669"/>
    <property type="project" value="UniProtKB-UniRule"/>
</dbReference>
<dbReference type="GO" id="GO:0016787">
    <property type="term" value="F:hydrolase activity"/>
    <property type="evidence" value="ECO:0007669"/>
    <property type="project" value="UniProtKB-UniRule"/>
</dbReference>
<dbReference type="Gene3D" id="3.40.1090.10">
    <property type="entry name" value="Cytosolic phospholipase A2 catalytic domain"/>
    <property type="match status" value="1"/>
</dbReference>
<dbReference type="InterPro" id="IPR002641">
    <property type="entry name" value="PNPLA_dom"/>
</dbReference>